<accession>A0A0F5MWX7</accession>
<dbReference type="Proteomes" id="UP000034416">
    <property type="component" value="Unassembled WGS sequence"/>
</dbReference>
<dbReference type="PATRIC" id="fig|342002.3.peg.3296"/>
<reference evidence="3 6" key="4">
    <citation type="submission" date="2018-09" db="EMBL/GenBank/DDBJ databases">
        <title>Metagenome Assembled Genomes from an Advanced Water Purification Facility.</title>
        <authorList>
            <person name="Stamps B.W."/>
            <person name="Spear J.R."/>
        </authorList>
    </citation>
    <scope>NUCLEOTIDE SEQUENCE [LARGE SCALE GENOMIC DNA]</scope>
    <source>
        <strain evidence="3">Bin_29_2</strain>
    </source>
</reference>
<sequence>MMAQNEPIDYELTAEAHDELWSGYPVGSANRLCCGGIAGHTRSCTTPAPAGPYDSEDGQRPVVAYMGMGSEDHLIGVWAQQDAAGRLSDVAINMYEPNEMTAAQARALAVLLNRAADVADKWSSTTDAAEVAR</sequence>
<reference evidence="2 5" key="3">
    <citation type="submission" date="2016-12" db="EMBL/GenBank/DDBJ databases">
        <title>The new phylogeny of genus Mycobacterium.</title>
        <authorList>
            <person name="Tortoli E."/>
            <person name="Trovato A."/>
            <person name="Cirillo D.M."/>
        </authorList>
    </citation>
    <scope>NUCLEOTIDE SEQUENCE [LARGE SCALE GENOMIC DNA]</scope>
    <source>
        <strain evidence="2 5">DSM 44942</strain>
    </source>
</reference>
<dbReference type="EMBL" id="MVHH01000047">
    <property type="protein sequence ID" value="OQZ94082.1"/>
    <property type="molecule type" value="Genomic_DNA"/>
</dbReference>
<evidence type="ECO:0000313" key="3">
    <source>
        <dbReference type="EMBL" id="TXI59970.1"/>
    </source>
</evidence>
<dbReference type="Proteomes" id="UP000321797">
    <property type="component" value="Unassembled WGS sequence"/>
</dbReference>
<name>A0A0F5MWX7_9MYCO</name>
<protein>
    <submittedName>
        <fullName evidence="1">Uncharacterized protein</fullName>
    </submittedName>
</protein>
<gene>
    <name evidence="2" type="ORF">BST15_17165</name>
    <name evidence="3" type="ORF">E6Q54_01500</name>
    <name evidence="1" type="ORF">WR43_13885</name>
</gene>
<dbReference type="Proteomes" id="UP000192327">
    <property type="component" value="Unassembled WGS sequence"/>
</dbReference>
<evidence type="ECO:0000313" key="2">
    <source>
        <dbReference type="EMBL" id="OQZ94082.1"/>
    </source>
</evidence>
<keyword evidence="5" id="KW-1185">Reference proteome</keyword>
<comment type="caution">
    <text evidence="1">The sequence shown here is derived from an EMBL/GenBank/DDBJ whole genome shotgun (WGS) entry which is preliminary data.</text>
</comment>
<dbReference type="AlphaFoldDB" id="A0A0F5MWX7"/>
<reference evidence="1" key="2">
    <citation type="submission" date="2015-04" db="EMBL/GenBank/DDBJ databases">
        <title>Genome sequence of Mycobacterium arupense strain GUC1.</title>
        <authorList>
            <person name="Greninger A.L."/>
            <person name="Cunningham G."/>
            <person name="Chiu C.Y."/>
            <person name="Miller S."/>
        </authorList>
    </citation>
    <scope>NUCLEOTIDE SEQUENCE</scope>
    <source>
        <strain evidence="1">GUC1</strain>
    </source>
</reference>
<evidence type="ECO:0000313" key="6">
    <source>
        <dbReference type="Proteomes" id="UP000321797"/>
    </source>
</evidence>
<proteinExistence type="predicted"/>
<evidence type="ECO:0000313" key="1">
    <source>
        <dbReference type="EMBL" id="KKB98562.1"/>
    </source>
</evidence>
<dbReference type="EMBL" id="LASW01000065">
    <property type="protein sequence ID" value="KKB98562.1"/>
    <property type="molecule type" value="Genomic_DNA"/>
</dbReference>
<dbReference type="RefSeq" id="WP_046190188.1">
    <property type="nucleotide sequence ID" value="NZ_JACKUJ010000008.1"/>
</dbReference>
<evidence type="ECO:0000313" key="5">
    <source>
        <dbReference type="Proteomes" id="UP000192327"/>
    </source>
</evidence>
<reference evidence="4" key="1">
    <citation type="submission" date="2015-04" db="EMBL/GenBank/DDBJ databases">
        <title>Genome sequence of Mycobacterium arupense GUC1.</title>
        <authorList>
            <person name="Greninger A.L."/>
            <person name="Cunningham G."/>
            <person name="Chiu C.Y."/>
            <person name="Miller S."/>
        </authorList>
    </citation>
    <scope>NUCLEOTIDE SEQUENCE [LARGE SCALE GENOMIC DNA]</scope>
    <source>
        <strain evidence="4">GUC1</strain>
    </source>
</reference>
<evidence type="ECO:0000313" key="4">
    <source>
        <dbReference type="Proteomes" id="UP000034416"/>
    </source>
</evidence>
<dbReference type="STRING" id="342002.BST15_17165"/>
<organism evidence="1 4">
    <name type="scientific">Mycolicibacter arupensis</name>
    <dbReference type="NCBI Taxonomy" id="342002"/>
    <lineage>
        <taxon>Bacteria</taxon>
        <taxon>Bacillati</taxon>
        <taxon>Actinomycetota</taxon>
        <taxon>Actinomycetes</taxon>
        <taxon>Mycobacteriales</taxon>
        <taxon>Mycobacteriaceae</taxon>
        <taxon>Mycolicibacter</taxon>
    </lineage>
</organism>
<dbReference type="EMBL" id="SSGD01000008">
    <property type="protein sequence ID" value="TXI59970.1"/>
    <property type="molecule type" value="Genomic_DNA"/>
</dbReference>